<evidence type="ECO:0000259" key="19">
    <source>
        <dbReference type="PROSITE" id="PS01180"/>
    </source>
</evidence>
<feature type="compositionally biased region" description="Basic residues" evidence="16">
    <location>
        <begin position="3214"/>
        <end position="3233"/>
    </location>
</feature>
<keyword evidence="10 14" id="KW-1015">Disulfide bond</keyword>
<keyword evidence="6" id="KW-0677">Repeat</keyword>
<feature type="compositionally biased region" description="Basic residues" evidence="16">
    <location>
        <begin position="2736"/>
        <end position="2747"/>
    </location>
</feature>
<dbReference type="InterPro" id="IPR018097">
    <property type="entry name" value="EGF_Ca-bd_CS"/>
</dbReference>
<evidence type="ECO:0000256" key="8">
    <source>
        <dbReference type="ARBA" id="ARBA00022989"/>
    </source>
</evidence>
<keyword evidence="4 17" id="KW-0812">Transmembrane</keyword>
<dbReference type="InterPro" id="IPR000152">
    <property type="entry name" value="EGF-type_Asp/Asn_hydroxyl_site"/>
</dbReference>
<dbReference type="SMART" id="SM00181">
    <property type="entry name" value="EGF"/>
    <property type="match status" value="10"/>
</dbReference>
<dbReference type="Pfam" id="PF24981">
    <property type="entry name" value="Beta-prop_ATRN-LZTR1"/>
    <property type="match status" value="2"/>
</dbReference>
<evidence type="ECO:0008006" key="24">
    <source>
        <dbReference type="Google" id="ProtNLM"/>
    </source>
</evidence>
<dbReference type="Pfam" id="PF01437">
    <property type="entry name" value="PSI"/>
    <property type="match status" value="1"/>
</dbReference>
<dbReference type="SMART" id="SM00042">
    <property type="entry name" value="CUB"/>
    <property type="match status" value="1"/>
</dbReference>
<feature type="domain" description="EGF-like" evidence="20">
    <location>
        <begin position="2290"/>
        <end position="2329"/>
    </location>
</feature>
<evidence type="ECO:0000256" key="10">
    <source>
        <dbReference type="ARBA" id="ARBA00023157"/>
    </source>
</evidence>
<comment type="caution">
    <text evidence="22">The sequence shown here is derived from an EMBL/GenBank/DDBJ whole genome shotgun (WGS) entry which is preliminary data.</text>
</comment>
<dbReference type="Pfam" id="PF24973">
    <property type="entry name" value="EGF_LMN_ATRN"/>
    <property type="match status" value="2"/>
</dbReference>
<dbReference type="GO" id="GO:0048513">
    <property type="term" value="P:animal organ development"/>
    <property type="evidence" value="ECO:0007669"/>
    <property type="project" value="UniProtKB-ARBA"/>
</dbReference>
<feature type="disulfide bond" evidence="15">
    <location>
        <begin position="1357"/>
        <end position="1366"/>
    </location>
</feature>
<dbReference type="SMART" id="SM00179">
    <property type="entry name" value="EGF_CA"/>
    <property type="match status" value="2"/>
</dbReference>
<evidence type="ECO:0000256" key="1">
    <source>
        <dbReference type="ARBA" id="ARBA00004479"/>
    </source>
</evidence>
<dbReference type="Gene3D" id="2.10.25.10">
    <property type="entry name" value="Laminin"/>
    <property type="match status" value="8"/>
</dbReference>
<evidence type="ECO:0000256" key="15">
    <source>
        <dbReference type="PROSITE-ProRule" id="PRU00460"/>
    </source>
</evidence>
<dbReference type="SUPFAM" id="SSF57196">
    <property type="entry name" value="EGF/Laminin"/>
    <property type="match status" value="4"/>
</dbReference>
<dbReference type="InterPro" id="IPR051568">
    <property type="entry name" value="LZTR1/Attractin"/>
</dbReference>
<feature type="domain" description="Laminin EGF-like" evidence="21">
    <location>
        <begin position="1386"/>
        <end position="1436"/>
    </location>
</feature>
<keyword evidence="11" id="KW-0325">Glycoprotein</keyword>
<keyword evidence="3 14" id="KW-0245">EGF-like domain</keyword>
<keyword evidence="9 17" id="KW-0472">Membrane</keyword>
<dbReference type="Pfam" id="PF00431">
    <property type="entry name" value="CUB"/>
    <property type="match status" value="1"/>
</dbReference>
<dbReference type="SUPFAM" id="SSF117281">
    <property type="entry name" value="Kelch motif"/>
    <property type="match status" value="4"/>
</dbReference>
<dbReference type="SMART" id="SM00423">
    <property type="entry name" value="PSI"/>
    <property type="match status" value="9"/>
</dbReference>
<dbReference type="Pfam" id="PF12947">
    <property type="entry name" value="EGF_3"/>
    <property type="match status" value="1"/>
</dbReference>
<keyword evidence="23" id="KW-1185">Reference proteome</keyword>
<evidence type="ECO:0000256" key="11">
    <source>
        <dbReference type="ARBA" id="ARBA00023180"/>
    </source>
</evidence>
<feature type="compositionally biased region" description="Basic and acidic residues" evidence="16">
    <location>
        <begin position="2642"/>
        <end position="2666"/>
    </location>
</feature>
<evidence type="ECO:0000256" key="12">
    <source>
        <dbReference type="ARBA" id="ARBA00023292"/>
    </source>
</evidence>
<feature type="compositionally biased region" description="Low complexity" evidence="16">
    <location>
        <begin position="2878"/>
        <end position="2889"/>
    </location>
</feature>
<feature type="disulfide bond" evidence="14">
    <location>
        <begin position="197"/>
        <end position="206"/>
    </location>
</feature>
<evidence type="ECO:0000256" key="6">
    <source>
        <dbReference type="ARBA" id="ARBA00022737"/>
    </source>
</evidence>
<sequence length="3233" mass="360054">MITDRGGLCCRPVSTLILLLNIIFMVDSTNSNCSHTRTVLKGREGNISDGPHNYTPSSHCEWLIDAGGPKKTIFLKFIKMGTECSYDFLFVYDGNSYKSPRIATLSGDSLPRPVTAYSGYMLLYLFSDRNHVLFGFEAHYEIHDCPLNCSGHGECRNHKCHCNTDYSGIGCELKSCPEDCGPNGVCSIHSEQRGCSCIPGYTGQGCDLAVADPTGEGRWYTVKDELGSTGFPKRTAHTAVYSHDCLWVFGGFDLNSVKDDLLHFCLEQNVWSEVNKPARTPLLAPAGQITKSLTLDSGVFEEQTTAGWSNVDNTSLTWQEDALNDHIYNSKRSKVSSSNSGGHGEVSDWPAARSGHAMDKFGDGFYIFGGRLLDGSRSNELWFFNISSHKWKLCAEKSKIQPFRVHGHTLTTVEDYLYVLGGSNENDLFVDKIYRISALIPEQWEIVQIWGGVSTPPLLVGHSTVYHAHSGSLFVFGGYKQNSGLFSDRTNAMYRFHLESHYWSRLYGRDSSLASHPWSRAFHSGVLMGQYLVVYGGKTHKHVELEVCYNNEIFFYHLGCHRWVNHTHFTSNATMPGRGRFGHTAVVANGNIMFIIGGYSGQVLGDVIAYKVPSAVADHECTQDSKLCQSVPSEDKDHCESYGKKLRLCQDDPECVFCKKGTKNVGSRSGVCVHRSRVHLCAEQDFHDNSDRCPGICPALHTCGACVSHGNSNSGSKNSGDHDITTHNINTMAGVDLNTSESHVERGRDSNVNRPAGTGSLRRSRYRTYNRECAWCVKEAQCQTLSAPYGTCVSPNETDTGTEGWWGGLSASLRTLHQCQTQDFPAGLHWLKYREGFNDTFPDEVSIVRRLHKTLGYTNTKLIESRFAYKSKFLGFIHPLGVRPRRERNLTLFMTIASGSAELFLSTNASEEHKERLVGFHYTVPAVTKEARRYSGLSVFPNVTRGNKYFLEQITRQKNEKGLNNNVQNTEVKLQWNFIPEGIADEMKYAVISSEFLEPFRRGNCSVNYNCLSCLSDTLCGWCELKRVCVLRNVSADFCRVDASDESQYLITSSVECPHCHKYLQCSACAQDVLCEWYQGNGHCNRRYRHRNPSEVIRDADMCLPPCHHRPNCSECVDRKGVCVWCQNTQSCMPFSDYVTHYLYGQCTSWKDFESPPPKCVTCEENSNCKDCLNQFGCGWCGLEDNPGIGLCVEGDFAGISGNISCGHLLQQKYDRDVLTLFAPSGNVSENLVLTSINGSDDEVEIVQPLPRSIWGYDKCPDIEECLLDLHNCHPNATCINNHKGFDCKCKRGYQGDGHQFCNRTCFEDCLHGRCSGPPHYKCSCDLGWTGPNCDQDCGCNLHSTCEVRGKNTCDRCQHHTTGPNCSRCEAGAWGKPLTSGGCQPCSCNGHADLSRGSCNATSGECYCTDNTEGIHCERCSHGFFGKPRQNGTCYKRCDARTFLTNSYYGATGDYMEPSESRLSKHFIQKRGMNHQKGVKGNTTHCLWIISPSPKVIGVQGKKSLTYVVSVTGDVQCRKNAVYVYDGIPEFISANDSQVGRELGAFCGKNEKQTMTVFATSGLVTIFFEGDLLEKYGAEFKCTYRALACEIGCGENQVCEKGSCVCRKGFFGPACQTPICPNNCSAELGNGRCQNGLCVCKRGFTGAGCDKPALWYLPDIQLISESTLAQPPSLDLLPHFSHGVSDDSEALGPSPRAGHTLTSCGGDLAFLYGGYSPQEGVLDDVWVLNMTNTSWTRIILHGEHLSPGGRYYHSAAYIHVEKMIYVFGGFTRMQGGGFVEPTKTIWKFNILSHVWTKATDPPNWMPALAGHSLTAVGPTLLVVIGGVLVNHSFSDKVFEYNTSRAVMAWTEVKHRQMSGNRPRGLYGHSALYDQFTDTIYLYGGYLQESKRFTNVMFLYEVRQRKWSVLDNENSLTYTHIEPRAFHTSVHLGDFMVIIGGMSAGQLGQDLLLYRFGCGDYIRVNLRDVGQFSHTVSTLGLAAVAKDDDIFIFGGFDNTARSKLLRLRLPIDPCSSVADAHSCGEFESCRLADVKGVSEMNGTVIQRCQTDPEFKRCAQWDHKDGSCEQFTICNTCVTATRNCVWCKDCGTASCVPVNKPCRLQHLNCSYRIDRPSQCSQCSNAGDCSPVMLYKPTADLEHGILRKHFVVEHQCRTFSTCDSCLSQNDYDKQSVVCAWSDMLQECMLETYTPLRCSMGECHYLRKWRQTCPVPCRVYTKCGDCVAVTGCGWCSKQGANGEGFCMEGGITGPTLGATCTTGNITLLIPELLNFGEGRKQEWKPKWAYDACPPENECKNHHHTCDNKSQICIDYESGYACTCKPGYVRTNGNLGPCEPVCHQGCQNGKCVELDVCLCNFGYVGHNCTVECQCNKHSNCLDENHTSVCTKCEHNTQGQYCQECKPMFVGDASNGGNCTPCLEFCHNHTDICTSLDHNQMESFYSKGPGKGQARCQACKHNTQGHHCERCETGYFRIEKSGEDNSRKPCHPCNCHGHSNNCNAKTGESCSCANNTETPTCNNSEDGECWQLQCVKCKEYFSGTPTNGHQCYRSMQCEEHYCFDPITQNECNQSPRPLLKGRTVFFVVQPRFLNVDIRVTIDVIAGKTDIYLSNQKDTFQVFVDKETGMHDIYLDKNYVSGQASVSRRSADSKRDGGPTEADRSEAGEGESIRITDSVPDYLKLKTTDADYYKLSQFESMDAVDEEDTLSEKRRDEEGDRISREKRKALEDEPDGKADNAHVRRKSKSRHGWHRKRKNLWGSGGLFNEIRRTFPDKSPEELMNLLTILKDLERNSDGLGYARGKRRARHRKNPAGKGSKTHELDFDSVYDLAKYRELVKSLSYNSSALIDEKRKQSRRAITVTDSNKSLRHHNFNLRRKGLKRAGGSASSVLSSSSKRRLSERNGKSRAMKMGEIEAGRLDTYITVGRHNSVLVVRNVQFRLVITLPRDQHNLGSSHFYIILRSLQGGGENDSSIRVNQWNQDGGLGGYKAPTQGTLYFRQDQPHIDLFVFFSVFFSCFFLFLAVCVLLWKMKQTLDARRTRQLQEREMECMASRPFAHILVFVEQPADSIINTVDVGGGGDLLPNSFLTGRFGGLTRERSKFGRYQSRVGTNQQHHVITNPNYNIIHTTNRGGSPISAVVTSNSIMALNTFSAPLTVSNPHRPSGQRELGVIPIAIEPTEDGMAGVGTVIFQLPGGAAAPSHLCLGSALTTKISMPTSSHHHSHKSASLRRRTSTTYC</sequence>
<comment type="caution">
    <text evidence="14">Lacks conserved residue(s) required for the propagation of feature annotation.</text>
</comment>
<evidence type="ECO:0000256" key="5">
    <source>
        <dbReference type="ARBA" id="ARBA00022729"/>
    </source>
</evidence>
<name>A0AAE0ZGZ9_9GAST</name>
<feature type="region of interest" description="Disordered" evidence="16">
    <location>
        <begin position="2697"/>
        <end position="2747"/>
    </location>
</feature>
<dbReference type="GO" id="GO:0005794">
    <property type="term" value="C:Golgi apparatus"/>
    <property type="evidence" value="ECO:0007669"/>
    <property type="project" value="TreeGrafter"/>
</dbReference>
<keyword evidence="5 18" id="KW-0732">Signal</keyword>
<dbReference type="PROSITE" id="PS01248">
    <property type="entry name" value="EGF_LAM_1"/>
    <property type="match status" value="3"/>
</dbReference>
<evidence type="ECO:0000256" key="17">
    <source>
        <dbReference type="SAM" id="Phobius"/>
    </source>
</evidence>
<keyword evidence="7" id="KW-0106">Calcium</keyword>
<feature type="disulfide bond" evidence="15">
    <location>
        <begin position="1408"/>
        <end position="1417"/>
    </location>
</feature>
<feature type="compositionally biased region" description="Basic residues" evidence="16">
    <location>
        <begin position="2865"/>
        <end position="2876"/>
    </location>
</feature>
<dbReference type="InterPro" id="IPR024731">
    <property type="entry name" value="NELL2-like_EGF"/>
</dbReference>
<proteinExistence type="predicted"/>
<evidence type="ECO:0000256" key="7">
    <source>
        <dbReference type="ARBA" id="ARBA00022837"/>
    </source>
</evidence>
<dbReference type="PROSITE" id="PS50026">
    <property type="entry name" value="EGF_3"/>
    <property type="match status" value="3"/>
</dbReference>
<evidence type="ECO:0000256" key="14">
    <source>
        <dbReference type="PROSITE-ProRule" id="PRU00076"/>
    </source>
</evidence>
<dbReference type="PROSITE" id="PS50027">
    <property type="entry name" value="EGF_LAM_2"/>
    <property type="match status" value="2"/>
</dbReference>
<dbReference type="EMBL" id="JAWDGP010003964">
    <property type="protein sequence ID" value="KAK3769132.1"/>
    <property type="molecule type" value="Genomic_DNA"/>
</dbReference>
<dbReference type="PROSITE" id="PS01186">
    <property type="entry name" value="EGF_2"/>
    <property type="match status" value="2"/>
</dbReference>
<keyword evidence="12 15" id="KW-0424">Laminin EGF-like domain</keyword>
<dbReference type="Gene3D" id="2.60.120.290">
    <property type="entry name" value="Spermadhesin, CUB domain"/>
    <property type="match status" value="2"/>
</dbReference>
<reference evidence="22" key="1">
    <citation type="journal article" date="2023" name="G3 (Bethesda)">
        <title>A reference genome for the long-term kleptoplast-retaining sea slug Elysia crispata morphotype clarki.</title>
        <authorList>
            <person name="Eastman K.E."/>
            <person name="Pendleton A.L."/>
            <person name="Shaikh M.A."/>
            <person name="Suttiyut T."/>
            <person name="Ogas R."/>
            <person name="Tomko P."/>
            <person name="Gavelis G."/>
            <person name="Widhalm J.R."/>
            <person name="Wisecaver J.H."/>
        </authorList>
    </citation>
    <scope>NUCLEOTIDE SEQUENCE</scope>
    <source>
        <strain evidence="22">ECLA1</strain>
    </source>
</reference>
<feature type="domain" description="CUB" evidence="19">
    <location>
        <begin position="33"/>
        <end position="143"/>
    </location>
</feature>
<dbReference type="FunFam" id="2.10.25.10:FF:000191">
    <property type="entry name" value="Multiple epidermal growth factor-like domains 8"/>
    <property type="match status" value="1"/>
</dbReference>
<dbReference type="InterPro" id="IPR009030">
    <property type="entry name" value="Growth_fac_rcpt_cys_sf"/>
</dbReference>
<dbReference type="PROSITE" id="PS01187">
    <property type="entry name" value="EGF_CA"/>
    <property type="match status" value="1"/>
</dbReference>
<evidence type="ECO:0000259" key="21">
    <source>
        <dbReference type="PROSITE" id="PS50027"/>
    </source>
</evidence>
<dbReference type="InterPro" id="IPR002049">
    <property type="entry name" value="LE_dom"/>
</dbReference>
<evidence type="ECO:0000313" key="23">
    <source>
        <dbReference type="Proteomes" id="UP001283361"/>
    </source>
</evidence>
<dbReference type="GO" id="GO:0005509">
    <property type="term" value="F:calcium ion binding"/>
    <property type="evidence" value="ECO:0007669"/>
    <property type="project" value="InterPro"/>
</dbReference>
<evidence type="ECO:0000256" key="18">
    <source>
        <dbReference type="SAM" id="SignalP"/>
    </source>
</evidence>
<dbReference type="InterPro" id="IPR002165">
    <property type="entry name" value="Plexin_repeat"/>
</dbReference>
<evidence type="ECO:0000256" key="16">
    <source>
        <dbReference type="SAM" id="MobiDB-lite"/>
    </source>
</evidence>
<dbReference type="CDD" id="cd00054">
    <property type="entry name" value="EGF_CA"/>
    <property type="match status" value="1"/>
</dbReference>
<dbReference type="PROSITE" id="PS01180">
    <property type="entry name" value="CUB"/>
    <property type="match status" value="2"/>
</dbReference>
<dbReference type="FunFam" id="2.10.25.10:FF:000202">
    <property type="entry name" value="Multiple epidermal growth factor-like domains 8"/>
    <property type="match status" value="1"/>
</dbReference>
<dbReference type="InterPro" id="IPR001881">
    <property type="entry name" value="EGF-like_Ca-bd_dom"/>
</dbReference>
<dbReference type="GO" id="GO:0048731">
    <property type="term" value="P:system development"/>
    <property type="evidence" value="ECO:0007669"/>
    <property type="project" value="UniProtKB-ARBA"/>
</dbReference>
<dbReference type="CDD" id="cd00041">
    <property type="entry name" value="CUB"/>
    <property type="match status" value="1"/>
</dbReference>
<comment type="subcellular location">
    <subcellularLocation>
        <location evidence="1">Membrane</location>
        <topology evidence="1">Single-pass type I membrane protein</topology>
    </subcellularLocation>
</comment>
<dbReference type="InterPro" id="IPR056863">
    <property type="entry name" value="LMN_ATRN_NET-like_EGF"/>
</dbReference>
<keyword evidence="2" id="KW-0880">Kelch repeat</keyword>
<evidence type="ECO:0000256" key="2">
    <source>
        <dbReference type="ARBA" id="ARBA00022441"/>
    </source>
</evidence>
<feature type="chain" id="PRO_5042040143" description="Multiple epidermal growth factor-like domains protein 8" evidence="18">
    <location>
        <begin position="29"/>
        <end position="3233"/>
    </location>
</feature>
<feature type="domain" description="Laminin EGF-like" evidence="21">
    <location>
        <begin position="1338"/>
        <end position="1385"/>
    </location>
</feature>
<feature type="compositionally biased region" description="Basic and acidic residues" evidence="16">
    <location>
        <begin position="2703"/>
        <end position="2735"/>
    </location>
</feature>
<feature type="region of interest" description="Disordered" evidence="16">
    <location>
        <begin position="3209"/>
        <end position="3233"/>
    </location>
</feature>
<dbReference type="InterPro" id="IPR015915">
    <property type="entry name" value="Kelch-typ_b-propeller"/>
</dbReference>
<feature type="disulfide bond" evidence="13">
    <location>
        <begin position="33"/>
        <end position="60"/>
    </location>
</feature>
<feature type="signal peptide" evidence="18">
    <location>
        <begin position="1"/>
        <end position="28"/>
    </location>
</feature>
<dbReference type="InterPro" id="IPR035914">
    <property type="entry name" value="Sperma_CUB_dom_sf"/>
</dbReference>
<evidence type="ECO:0000256" key="3">
    <source>
        <dbReference type="ARBA" id="ARBA00022536"/>
    </source>
</evidence>
<feature type="region of interest" description="Disordered" evidence="16">
    <location>
        <begin position="2638"/>
        <end position="2666"/>
    </location>
</feature>
<evidence type="ECO:0000256" key="9">
    <source>
        <dbReference type="ARBA" id="ARBA00023136"/>
    </source>
</evidence>
<evidence type="ECO:0000256" key="13">
    <source>
        <dbReference type="PROSITE-ProRule" id="PRU00059"/>
    </source>
</evidence>
<dbReference type="PANTHER" id="PTHR46376">
    <property type="entry name" value="LEUCINE-ZIPPER-LIKE TRANSCRIPTIONAL REGULATOR 1"/>
    <property type="match status" value="1"/>
</dbReference>
<dbReference type="PANTHER" id="PTHR46376:SF2">
    <property type="entry name" value="DISTRACTED, ISOFORM B"/>
    <property type="match status" value="1"/>
</dbReference>
<dbReference type="Proteomes" id="UP001283361">
    <property type="component" value="Unassembled WGS sequence"/>
</dbReference>
<dbReference type="PROSITE" id="PS00010">
    <property type="entry name" value="ASX_HYDROXYL"/>
    <property type="match status" value="2"/>
</dbReference>
<feature type="region of interest" description="Disordered" evidence="16">
    <location>
        <begin position="2865"/>
        <end position="2901"/>
    </location>
</feature>
<organism evidence="22 23">
    <name type="scientific">Elysia crispata</name>
    <name type="common">lettuce slug</name>
    <dbReference type="NCBI Taxonomy" id="231223"/>
    <lineage>
        <taxon>Eukaryota</taxon>
        <taxon>Metazoa</taxon>
        <taxon>Spiralia</taxon>
        <taxon>Lophotrochozoa</taxon>
        <taxon>Mollusca</taxon>
        <taxon>Gastropoda</taxon>
        <taxon>Heterobranchia</taxon>
        <taxon>Euthyneura</taxon>
        <taxon>Panpulmonata</taxon>
        <taxon>Sacoglossa</taxon>
        <taxon>Placobranchoidea</taxon>
        <taxon>Plakobranchidae</taxon>
        <taxon>Elysia</taxon>
    </lineage>
</organism>
<dbReference type="Gene3D" id="2.120.10.80">
    <property type="entry name" value="Kelch-type beta propeller"/>
    <property type="match status" value="4"/>
</dbReference>
<accession>A0AAE0ZGZ9</accession>
<feature type="disulfide bond" evidence="15">
    <location>
        <begin position="1420"/>
        <end position="1434"/>
    </location>
</feature>
<feature type="domain" description="EGF-like" evidence="20">
    <location>
        <begin position="172"/>
        <end position="207"/>
    </location>
</feature>
<protein>
    <recommendedName>
        <fullName evidence="24">Multiple epidermal growth factor-like domains protein 8</fullName>
    </recommendedName>
</protein>
<evidence type="ECO:0000256" key="4">
    <source>
        <dbReference type="ARBA" id="ARBA00022692"/>
    </source>
</evidence>
<dbReference type="GO" id="GO:0016020">
    <property type="term" value="C:membrane"/>
    <property type="evidence" value="ECO:0007669"/>
    <property type="project" value="UniProtKB-SubCell"/>
</dbReference>
<dbReference type="InterPro" id="IPR016201">
    <property type="entry name" value="PSI"/>
</dbReference>
<dbReference type="PROSITE" id="PS00022">
    <property type="entry name" value="EGF_1"/>
    <property type="match status" value="3"/>
</dbReference>
<dbReference type="Pfam" id="PF00053">
    <property type="entry name" value="EGF_laminin"/>
    <property type="match status" value="2"/>
</dbReference>
<feature type="disulfide bond" evidence="15">
    <location>
        <begin position="1369"/>
        <end position="1383"/>
    </location>
</feature>
<dbReference type="InterPro" id="IPR056737">
    <property type="entry name" value="Beta-prop_ATRN-MKLN-like"/>
</dbReference>
<feature type="domain" description="EGF-like" evidence="20">
    <location>
        <begin position="1262"/>
        <end position="1303"/>
    </location>
</feature>
<dbReference type="SUPFAM" id="SSF49854">
    <property type="entry name" value="Spermadhesin, CUB domain"/>
    <property type="match status" value="1"/>
</dbReference>
<feature type="disulfide bond" evidence="14">
    <location>
        <begin position="176"/>
        <end position="186"/>
    </location>
</feature>
<dbReference type="InterPro" id="IPR000742">
    <property type="entry name" value="EGF"/>
</dbReference>
<evidence type="ECO:0000313" key="22">
    <source>
        <dbReference type="EMBL" id="KAK3769132.1"/>
    </source>
</evidence>
<dbReference type="CDD" id="cd00055">
    <property type="entry name" value="EGF_Lam"/>
    <property type="match status" value="4"/>
</dbReference>
<gene>
    <name evidence="22" type="ORF">RRG08_067109</name>
</gene>
<dbReference type="SUPFAM" id="SSF57184">
    <property type="entry name" value="Growth factor receptor domain"/>
    <property type="match status" value="1"/>
</dbReference>
<keyword evidence="8 17" id="KW-1133">Transmembrane helix</keyword>
<evidence type="ECO:0000259" key="20">
    <source>
        <dbReference type="PROSITE" id="PS50026"/>
    </source>
</evidence>
<feature type="domain" description="CUB" evidence="19">
    <location>
        <begin position="1438"/>
        <end position="1587"/>
    </location>
</feature>
<dbReference type="SMART" id="SM00180">
    <property type="entry name" value="EGF_Lam"/>
    <property type="match status" value="5"/>
</dbReference>
<dbReference type="InterPro" id="IPR000859">
    <property type="entry name" value="CUB_dom"/>
</dbReference>
<feature type="transmembrane region" description="Helical" evidence="17">
    <location>
        <begin position="3002"/>
        <end position="3024"/>
    </location>
</feature>